<evidence type="ECO:0000256" key="1">
    <source>
        <dbReference type="SAM" id="MobiDB-lite"/>
    </source>
</evidence>
<organism evidence="2 3">
    <name type="scientific">Puccinia striiformis</name>
    <dbReference type="NCBI Taxonomy" id="27350"/>
    <lineage>
        <taxon>Eukaryota</taxon>
        <taxon>Fungi</taxon>
        <taxon>Dikarya</taxon>
        <taxon>Basidiomycota</taxon>
        <taxon>Pucciniomycotina</taxon>
        <taxon>Pucciniomycetes</taxon>
        <taxon>Pucciniales</taxon>
        <taxon>Pucciniaceae</taxon>
        <taxon>Puccinia</taxon>
    </lineage>
</organism>
<feature type="region of interest" description="Disordered" evidence="1">
    <location>
        <begin position="420"/>
        <end position="441"/>
    </location>
</feature>
<dbReference type="SUPFAM" id="SSF53098">
    <property type="entry name" value="Ribonuclease H-like"/>
    <property type="match status" value="1"/>
</dbReference>
<evidence type="ECO:0000313" key="3">
    <source>
        <dbReference type="Proteomes" id="UP000238274"/>
    </source>
</evidence>
<dbReference type="GO" id="GO:0005634">
    <property type="term" value="C:nucleus"/>
    <property type="evidence" value="ECO:0007669"/>
    <property type="project" value="TreeGrafter"/>
</dbReference>
<comment type="caution">
    <text evidence="2">The sequence shown here is derived from an EMBL/GenBank/DDBJ whole genome shotgun (WGS) entry which is preliminary data.</text>
</comment>
<dbReference type="PANTHER" id="PTHR46169">
    <property type="entry name" value="DNA REPLICATION-RELATED ELEMENT FACTOR, ISOFORM A"/>
    <property type="match status" value="1"/>
</dbReference>
<reference evidence="2 3" key="1">
    <citation type="submission" date="2017-12" db="EMBL/GenBank/DDBJ databases">
        <title>Gene loss provides genomic basis for host adaptation in cereal stripe rust fungi.</title>
        <authorList>
            <person name="Xia C."/>
        </authorList>
    </citation>
    <scope>NUCLEOTIDE SEQUENCE [LARGE SCALE GENOMIC DNA]</scope>
    <source>
        <strain evidence="2 3">93TX-2</strain>
    </source>
</reference>
<dbReference type="VEuPathDB" id="FungiDB:PSTT_05677"/>
<name>A0A2S4WAR9_9BASI</name>
<dbReference type="InterPro" id="IPR052717">
    <property type="entry name" value="Vacuolar_transposase_reg"/>
</dbReference>
<dbReference type="Proteomes" id="UP000238274">
    <property type="component" value="Unassembled WGS sequence"/>
</dbReference>
<protein>
    <recommendedName>
        <fullName evidence="4">DUF659 domain-containing protein</fullName>
    </recommendedName>
</protein>
<evidence type="ECO:0000313" key="2">
    <source>
        <dbReference type="EMBL" id="POW18864.1"/>
    </source>
</evidence>
<dbReference type="EMBL" id="PKSM01000058">
    <property type="protein sequence ID" value="POW18864.1"/>
    <property type="molecule type" value="Genomic_DNA"/>
</dbReference>
<dbReference type="VEuPathDB" id="FungiDB:PSHT_05332"/>
<gene>
    <name evidence="2" type="ORF">PSHT_05332</name>
</gene>
<dbReference type="PANTHER" id="PTHR46169:SF15">
    <property type="entry name" value="INNER CENTROMERE PROTEIN A-LIKE ISOFORM X1-RELATED"/>
    <property type="match status" value="1"/>
</dbReference>
<reference evidence="3" key="3">
    <citation type="journal article" date="2018" name="Mol. Plant Microbe Interact.">
        <title>Genome sequence resources for the wheat stripe rust pathogen (Puccinia striiformis f. sp. tritici) and the barley stripe rust pathogen (Puccinia striiformis f. sp. hordei).</title>
        <authorList>
            <person name="Xia C."/>
            <person name="Wang M."/>
            <person name="Yin C."/>
            <person name="Cornejo O.E."/>
            <person name="Hulbert S.H."/>
            <person name="Chen X."/>
        </authorList>
    </citation>
    <scope>NUCLEOTIDE SEQUENCE [LARGE SCALE GENOMIC DNA]</scope>
    <source>
        <strain evidence="3">93TX-2</strain>
    </source>
</reference>
<evidence type="ECO:0008006" key="4">
    <source>
        <dbReference type="Google" id="ProtNLM"/>
    </source>
</evidence>
<feature type="compositionally biased region" description="Polar residues" evidence="1">
    <location>
        <begin position="82"/>
        <end position="97"/>
    </location>
</feature>
<accession>A0A2S4WAR9</accession>
<dbReference type="GO" id="GO:0006357">
    <property type="term" value="P:regulation of transcription by RNA polymerase II"/>
    <property type="evidence" value="ECO:0007669"/>
    <property type="project" value="TreeGrafter"/>
</dbReference>
<reference evidence="3" key="2">
    <citation type="journal article" date="2018" name="BMC Genomics">
        <title>Genomic insights into host adaptation between the wheat stripe rust pathogen (Puccinia striiformis f. sp. tritici) and the barley stripe rust pathogen (Puccinia striiformis f. sp. hordei).</title>
        <authorList>
            <person name="Xia C."/>
            <person name="Wang M."/>
            <person name="Yin C."/>
            <person name="Cornejo O.E."/>
            <person name="Hulbert S.H."/>
            <person name="Chen X."/>
        </authorList>
    </citation>
    <scope>NUCLEOTIDE SEQUENCE [LARGE SCALE GENOMIC DNA]</scope>
    <source>
        <strain evidence="3">93TX-2</strain>
    </source>
</reference>
<dbReference type="OrthoDB" id="2506324at2759"/>
<keyword evidence="3" id="KW-1185">Reference proteome</keyword>
<dbReference type="InterPro" id="IPR012337">
    <property type="entry name" value="RNaseH-like_sf"/>
</dbReference>
<proteinExistence type="predicted"/>
<sequence length="671" mass="74935">MSHLIHVYASPYIQIRFPEIRKPSKLDSSPIPVSLPHQFPSHYLTDPYSMGRSKKRHRQSGSPKTKSSRHKPTSPTSSTSSLPAQNPEPSHNQQSRTIIDLGDESSGIQDNSDEDTQNSKGPQLTDEQELSAEGSRKWWQQELCFLRTPQLAADVLDKNGRKMLAYPCLACGSPIHRPIYESSPTNLTKHVRACNQREQDEKGHVKLSALGISGTGDIDPREMRILFIFPSIQATGDSSIIAQPNLSARKTVSDDIARLYTAVQEEFIQALQNHTGAMYLGLDAWQSPNGFDILGTVIYRLVEDDRHGFHLEAMPLDFVQLQRSHTGVYLAETVQLIVEKFRVKDKICGIVTDNASNNGTMIEAIKSFKWPRSKVILRPFGSHKKKKSNVCLLDEALDSDDEDEDGDPDDPDDQIQLFATVDSGDEEEDDTNGGNDTEECLASNLIGEEEIELGADDLNEMSDEDEDDKYTTASCKESLAKFRAISRKLNKSPNSKALFKETCKDLECAKPHSVGRDVRTRWNSTLEQLASILRCSSAISRAARIADIVVFIDQITSHLSSAISDKREDYPAALRNACRSGLRLTNKYYTLTDCSPLYRVAMVLHPSFKDEYFKLAQWQPEWIGEAIRLTREMWETHYKPAPAQPSTSQQAIPVSKPQKGVLAGLIGASEA</sequence>
<dbReference type="AlphaFoldDB" id="A0A2S4WAR9"/>
<feature type="compositionally biased region" description="Acidic residues" evidence="1">
    <location>
        <begin position="423"/>
        <end position="439"/>
    </location>
</feature>
<feature type="region of interest" description="Disordered" evidence="1">
    <location>
        <begin position="25"/>
        <end position="132"/>
    </location>
</feature>